<dbReference type="GeneID" id="72189906"/>
<proteinExistence type="predicted"/>
<gene>
    <name evidence="4" type="ORF">M0R88_08585</name>
</gene>
<feature type="region of interest" description="Disordered" evidence="1">
    <location>
        <begin position="62"/>
        <end position="83"/>
    </location>
</feature>
<evidence type="ECO:0000256" key="1">
    <source>
        <dbReference type="SAM" id="MobiDB-lite"/>
    </source>
</evidence>
<dbReference type="Proteomes" id="UP000830434">
    <property type="component" value="Chromosome"/>
</dbReference>
<sequence>MPDRSHPEYLNPRVSERRPMVTVGPELLDDFPRFSLYNSPYAAHDEGCAIDLYPHEGDWREGSELREASEGRDADRARETAAPSPVAGEVVAARTVSAPSKAYAESDDHLVVVDTGEYLARMLHVEPAVEPGDEVARGDSLGEMIRSGFFAPWVDNHVHLGFRDRDADPVRASGSLPVELAPEVELAAVPWDGRGTVVAAGDTYAVLDAPDHPAPGEAFAGIAARRGDGDRGGPDAGVLDGGLPHYEGGGVIDTSDDGIVDAPESGGVSGIGDAAGGGREATATVSLFDRRIGAAESRTVAWDDVTVVANGTPITGLSFFFAREAIGAKLVCPEADFAVGETVELRLTR</sequence>
<dbReference type="Pfam" id="PF26482">
    <property type="entry name" value="DUF8155"/>
    <property type="match status" value="1"/>
</dbReference>
<evidence type="ECO:0008006" key="6">
    <source>
        <dbReference type="Google" id="ProtNLM"/>
    </source>
</evidence>
<dbReference type="EMBL" id="CP096658">
    <property type="protein sequence ID" value="UPW02135.1"/>
    <property type="molecule type" value="Genomic_DNA"/>
</dbReference>
<dbReference type="AlphaFoldDB" id="A0A8U0INC8"/>
<dbReference type="RefSeq" id="WP_248656521.1">
    <property type="nucleotide sequence ID" value="NZ_CP096658.1"/>
</dbReference>
<dbReference type="KEGG" id="haxz:M0R88_08585"/>
<name>A0A8U0INC8_9EURY</name>
<keyword evidence="5" id="KW-1185">Reference proteome</keyword>
<feature type="domain" description="DUF8155" evidence="2">
    <location>
        <begin position="23"/>
        <end position="179"/>
    </location>
</feature>
<evidence type="ECO:0000259" key="3">
    <source>
        <dbReference type="Pfam" id="PF26483"/>
    </source>
</evidence>
<feature type="domain" description="DUF8155" evidence="3">
    <location>
        <begin position="188"/>
        <end position="347"/>
    </location>
</feature>
<evidence type="ECO:0000313" key="5">
    <source>
        <dbReference type="Proteomes" id="UP000830434"/>
    </source>
</evidence>
<dbReference type="InterPro" id="IPR058817">
    <property type="entry name" value="DUF8155_C"/>
</dbReference>
<dbReference type="InterPro" id="IPR011055">
    <property type="entry name" value="Dup_hybrid_motif"/>
</dbReference>
<organism evidence="4 5">
    <name type="scientific">Halorussus gelatinilyticus</name>
    <dbReference type="NCBI Taxonomy" id="2937524"/>
    <lineage>
        <taxon>Archaea</taxon>
        <taxon>Methanobacteriati</taxon>
        <taxon>Methanobacteriota</taxon>
        <taxon>Stenosarchaea group</taxon>
        <taxon>Halobacteria</taxon>
        <taxon>Halobacteriales</taxon>
        <taxon>Haladaptataceae</taxon>
        <taxon>Halorussus</taxon>
    </lineage>
</organism>
<dbReference type="Gene3D" id="2.70.70.10">
    <property type="entry name" value="Glucose Permease (Domain IIA)"/>
    <property type="match status" value="1"/>
</dbReference>
<dbReference type="Pfam" id="PF26483">
    <property type="entry name" value="DUF8155_C"/>
    <property type="match status" value="1"/>
</dbReference>
<protein>
    <recommendedName>
        <fullName evidence="6">M23 family metallopeptidase</fullName>
    </recommendedName>
</protein>
<reference evidence="4" key="1">
    <citation type="submission" date="2022-04" db="EMBL/GenBank/DDBJ databases">
        <title>Diverse halophilic archaea isolated from saline environments.</title>
        <authorList>
            <person name="Cui H.-L."/>
        </authorList>
    </citation>
    <scope>NUCLEOTIDE SEQUENCE</scope>
    <source>
        <strain evidence="4">XZYJT40</strain>
    </source>
</reference>
<evidence type="ECO:0000259" key="2">
    <source>
        <dbReference type="Pfam" id="PF26482"/>
    </source>
</evidence>
<evidence type="ECO:0000313" key="4">
    <source>
        <dbReference type="EMBL" id="UPW02135.1"/>
    </source>
</evidence>
<feature type="compositionally biased region" description="Basic and acidic residues" evidence="1">
    <location>
        <begin position="62"/>
        <end position="79"/>
    </location>
</feature>
<dbReference type="InterPro" id="IPR058468">
    <property type="entry name" value="DUF8155_N"/>
</dbReference>
<accession>A0A8U0INC8</accession>